<organism evidence="1 2">
    <name type="scientific">Hyalomma asiaticum</name>
    <name type="common">Tick</name>
    <dbReference type="NCBI Taxonomy" id="266040"/>
    <lineage>
        <taxon>Eukaryota</taxon>
        <taxon>Metazoa</taxon>
        <taxon>Ecdysozoa</taxon>
        <taxon>Arthropoda</taxon>
        <taxon>Chelicerata</taxon>
        <taxon>Arachnida</taxon>
        <taxon>Acari</taxon>
        <taxon>Parasitiformes</taxon>
        <taxon>Ixodida</taxon>
        <taxon>Ixodoidea</taxon>
        <taxon>Ixodidae</taxon>
        <taxon>Hyalomminae</taxon>
        <taxon>Hyalomma</taxon>
    </lineage>
</organism>
<evidence type="ECO:0000313" key="1">
    <source>
        <dbReference type="EMBL" id="KAH6923772.1"/>
    </source>
</evidence>
<reference evidence="1" key="1">
    <citation type="submission" date="2020-05" db="EMBL/GenBank/DDBJ databases">
        <title>Large-scale comparative analyses of tick genomes elucidate their genetic diversity and vector capacities.</title>
        <authorList>
            <person name="Jia N."/>
            <person name="Wang J."/>
            <person name="Shi W."/>
            <person name="Du L."/>
            <person name="Sun Y."/>
            <person name="Zhan W."/>
            <person name="Jiang J."/>
            <person name="Wang Q."/>
            <person name="Zhang B."/>
            <person name="Ji P."/>
            <person name="Sakyi L.B."/>
            <person name="Cui X."/>
            <person name="Yuan T."/>
            <person name="Jiang B."/>
            <person name="Yang W."/>
            <person name="Lam T.T.-Y."/>
            <person name="Chang Q."/>
            <person name="Ding S."/>
            <person name="Wang X."/>
            <person name="Zhu J."/>
            <person name="Ruan X."/>
            <person name="Zhao L."/>
            <person name="Wei J."/>
            <person name="Que T."/>
            <person name="Du C."/>
            <person name="Cheng J."/>
            <person name="Dai P."/>
            <person name="Han X."/>
            <person name="Huang E."/>
            <person name="Gao Y."/>
            <person name="Liu J."/>
            <person name="Shao H."/>
            <person name="Ye R."/>
            <person name="Li L."/>
            <person name="Wei W."/>
            <person name="Wang X."/>
            <person name="Wang C."/>
            <person name="Yang T."/>
            <person name="Huo Q."/>
            <person name="Li W."/>
            <person name="Guo W."/>
            <person name="Chen H."/>
            <person name="Zhou L."/>
            <person name="Ni X."/>
            <person name="Tian J."/>
            <person name="Zhou Y."/>
            <person name="Sheng Y."/>
            <person name="Liu T."/>
            <person name="Pan Y."/>
            <person name="Xia L."/>
            <person name="Li J."/>
            <person name="Zhao F."/>
            <person name="Cao W."/>
        </authorList>
    </citation>
    <scope>NUCLEOTIDE SEQUENCE</scope>
    <source>
        <strain evidence="1">Hyas-2018</strain>
    </source>
</reference>
<sequence length="113" mass="12050">MKSSPMLASTVCAPQLLACRSAAVFLFITPRVKSCRSALAMQLCRGQLTTVPYTSTPVAMGTWPALVTADRQCQGSLDFVLSLTIPALSPVPFTISSSPVISLAPIPPHYVHY</sequence>
<gene>
    <name evidence="1" type="ORF">HPB50_006565</name>
</gene>
<dbReference type="Proteomes" id="UP000821845">
    <property type="component" value="Chromosome 8"/>
</dbReference>
<proteinExistence type="predicted"/>
<dbReference type="EMBL" id="CM023488">
    <property type="protein sequence ID" value="KAH6923772.1"/>
    <property type="molecule type" value="Genomic_DNA"/>
</dbReference>
<comment type="caution">
    <text evidence="1">The sequence shown here is derived from an EMBL/GenBank/DDBJ whole genome shotgun (WGS) entry which is preliminary data.</text>
</comment>
<protein>
    <submittedName>
        <fullName evidence="1">Uncharacterized protein</fullName>
    </submittedName>
</protein>
<evidence type="ECO:0000313" key="2">
    <source>
        <dbReference type="Proteomes" id="UP000821845"/>
    </source>
</evidence>
<name>A0ACB7RPN1_HYAAI</name>
<accession>A0ACB7RPN1</accession>
<keyword evidence="2" id="KW-1185">Reference proteome</keyword>